<feature type="domain" description="Insertion element IS402-like" evidence="2">
    <location>
        <begin position="26"/>
        <end position="104"/>
    </location>
</feature>
<protein>
    <submittedName>
        <fullName evidence="3">DDE transposase</fullName>
    </submittedName>
</protein>
<dbReference type="PANTHER" id="PTHR30007">
    <property type="entry name" value="PHP DOMAIN PROTEIN"/>
    <property type="match status" value="1"/>
</dbReference>
<evidence type="ECO:0000313" key="3">
    <source>
        <dbReference type="EMBL" id="GII51504.1"/>
    </source>
</evidence>
<dbReference type="EMBL" id="BOOQ01000074">
    <property type="protein sequence ID" value="GII51504.1"/>
    <property type="molecule type" value="Genomic_DNA"/>
</dbReference>
<dbReference type="PANTHER" id="PTHR30007:SF0">
    <property type="entry name" value="TRANSPOSASE"/>
    <property type="match status" value="1"/>
</dbReference>
<dbReference type="GO" id="GO:0003677">
    <property type="term" value="F:DNA binding"/>
    <property type="evidence" value="ECO:0007669"/>
    <property type="project" value="InterPro"/>
</dbReference>
<evidence type="ECO:0000259" key="1">
    <source>
        <dbReference type="Pfam" id="PF01609"/>
    </source>
</evidence>
<dbReference type="InterPro" id="IPR025161">
    <property type="entry name" value="IS402-like_dom"/>
</dbReference>
<dbReference type="Pfam" id="PF01609">
    <property type="entry name" value="DDE_Tnp_1"/>
    <property type="match status" value="1"/>
</dbReference>
<proteinExistence type="predicted"/>
<organism evidence="3 4">
    <name type="scientific">Planotetraspora silvatica</name>
    <dbReference type="NCBI Taxonomy" id="234614"/>
    <lineage>
        <taxon>Bacteria</taxon>
        <taxon>Bacillati</taxon>
        <taxon>Actinomycetota</taxon>
        <taxon>Actinomycetes</taxon>
        <taxon>Streptosporangiales</taxon>
        <taxon>Streptosporangiaceae</taxon>
        <taxon>Planotetraspora</taxon>
    </lineage>
</organism>
<dbReference type="Pfam" id="PF13340">
    <property type="entry name" value="DUF4096"/>
    <property type="match status" value="1"/>
</dbReference>
<evidence type="ECO:0000259" key="2">
    <source>
        <dbReference type="Pfam" id="PF13340"/>
    </source>
</evidence>
<keyword evidence="4" id="KW-1185">Reference proteome</keyword>
<dbReference type="GO" id="GO:0006313">
    <property type="term" value="P:DNA transposition"/>
    <property type="evidence" value="ECO:0007669"/>
    <property type="project" value="InterPro"/>
</dbReference>
<dbReference type="AlphaFoldDB" id="A0A8J3UT33"/>
<name>A0A8J3UT33_9ACTN</name>
<dbReference type="InterPro" id="IPR002559">
    <property type="entry name" value="Transposase_11"/>
</dbReference>
<sequence>MICPYRDGDLVVDHDVVSRRPYRSDLSDARWALIEPTLTAWRAARQGPGVAARVHDLREIVNAILYVCRTGIAWEYLPHDFPPYKTVYDYYAKWEADGTTQRLHDLLREQVRLSKGRKPVPSAAIIDAQSVKTSGNVGESSQGIDAGKKIKGRKRHIATDTLGLVLAVLVTAASVQDSAGGREILNAIAVEHPTVSTTWVDGGYNNAVIRHGAGRGISVQVVKRLAGSGFQVLPRRWVVERTLGWLMQHRRLVRDYETLPQRSRSMIHWAMANIMSRTLTGESTQTWRIKRPKADTPLNI</sequence>
<reference evidence="3" key="1">
    <citation type="submission" date="2021-01" db="EMBL/GenBank/DDBJ databases">
        <title>Whole genome shotgun sequence of Planotetraspora silvatica NBRC 100141.</title>
        <authorList>
            <person name="Komaki H."/>
            <person name="Tamura T."/>
        </authorList>
    </citation>
    <scope>NUCLEOTIDE SEQUENCE</scope>
    <source>
        <strain evidence="3">NBRC 100141</strain>
    </source>
</reference>
<dbReference type="Proteomes" id="UP000644610">
    <property type="component" value="Unassembled WGS sequence"/>
</dbReference>
<comment type="caution">
    <text evidence="3">The sequence shown here is derived from an EMBL/GenBank/DDBJ whole genome shotgun (WGS) entry which is preliminary data.</text>
</comment>
<gene>
    <name evidence="3" type="ORF">Psi02_79280</name>
</gene>
<dbReference type="GO" id="GO:0004803">
    <property type="term" value="F:transposase activity"/>
    <property type="evidence" value="ECO:0007669"/>
    <property type="project" value="InterPro"/>
</dbReference>
<feature type="domain" description="Transposase IS4-like" evidence="1">
    <location>
        <begin position="120"/>
        <end position="272"/>
    </location>
</feature>
<evidence type="ECO:0000313" key="4">
    <source>
        <dbReference type="Proteomes" id="UP000644610"/>
    </source>
</evidence>
<dbReference type="NCBIfam" id="NF033580">
    <property type="entry name" value="transpos_IS5_3"/>
    <property type="match status" value="1"/>
</dbReference>
<accession>A0A8J3UT33</accession>